<keyword evidence="4" id="KW-1185">Reference proteome</keyword>
<dbReference type="PANTHER" id="PTHR30469">
    <property type="entry name" value="MULTIDRUG RESISTANCE PROTEIN MDTA"/>
    <property type="match status" value="1"/>
</dbReference>
<dbReference type="GO" id="GO:0015562">
    <property type="term" value="F:efflux transmembrane transporter activity"/>
    <property type="evidence" value="ECO:0007669"/>
    <property type="project" value="TreeGrafter"/>
</dbReference>
<proteinExistence type="inferred from homology"/>
<evidence type="ECO:0000256" key="1">
    <source>
        <dbReference type="ARBA" id="ARBA00009477"/>
    </source>
</evidence>
<sequence length="360" mass="38187">MFQPCRHFVTAFLLAALTAAPVLAQGPAAGASPQPPLAPMVKTVVAGQSGLERMRRFPGRIAARETVDLAFEVGGLLDYLGPSGADPVRKGEVIARLDLAPLERALERARLGLTQAERDLARLTELADRNVAPRVQLEDAETARDLAVVALEDATRNLNAATLHAPFDGIVARRIAAPFSVIEPGQPILRLHDMSEVRAEIDLPERILTASNRLQAVRFSAVLPGTDAPVPLELAEFAAETAGTGQSYLVSLKLPQPAAASLIPGTRITVTVTERQPEGGLVVPASAVVFAPDRSALVYAVEPQGDGLRLRALPVRLASENGTALTVFGLESGTEIVEVGGHMLRDGALVRRYLDLGQQS</sequence>
<evidence type="ECO:0000313" key="3">
    <source>
        <dbReference type="EMBL" id="SCX87707.1"/>
    </source>
</evidence>
<dbReference type="AlphaFoldDB" id="A0A1G5BC80"/>
<feature type="signal peptide" evidence="2">
    <location>
        <begin position="1"/>
        <end position="24"/>
    </location>
</feature>
<dbReference type="EMBL" id="FMVT01000001">
    <property type="protein sequence ID" value="SCX87707.1"/>
    <property type="molecule type" value="Genomic_DNA"/>
</dbReference>
<dbReference type="Proteomes" id="UP000199502">
    <property type="component" value="Unassembled WGS sequence"/>
</dbReference>
<accession>A0A1G5BC80</accession>
<dbReference type="GO" id="GO:1990281">
    <property type="term" value="C:efflux pump complex"/>
    <property type="evidence" value="ECO:0007669"/>
    <property type="project" value="TreeGrafter"/>
</dbReference>
<dbReference type="Gene3D" id="1.10.287.470">
    <property type="entry name" value="Helix hairpin bin"/>
    <property type="match status" value="1"/>
</dbReference>
<dbReference type="NCBIfam" id="TIGR01730">
    <property type="entry name" value="RND_mfp"/>
    <property type="match status" value="1"/>
</dbReference>
<protein>
    <submittedName>
        <fullName evidence="3">RND family efflux transporter, MFP subunit</fullName>
    </submittedName>
</protein>
<evidence type="ECO:0000313" key="4">
    <source>
        <dbReference type="Proteomes" id="UP000199502"/>
    </source>
</evidence>
<organism evidence="3 4">
    <name type="scientific">Paracoccus tibetensis</name>
    <dbReference type="NCBI Taxonomy" id="336292"/>
    <lineage>
        <taxon>Bacteria</taxon>
        <taxon>Pseudomonadati</taxon>
        <taxon>Pseudomonadota</taxon>
        <taxon>Alphaproteobacteria</taxon>
        <taxon>Rhodobacterales</taxon>
        <taxon>Paracoccaceae</taxon>
        <taxon>Paracoccus</taxon>
    </lineage>
</organism>
<gene>
    <name evidence="3" type="ORF">SAMN05660710_00083</name>
</gene>
<comment type="similarity">
    <text evidence="1">Belongs to the membrane fusion protein (MFP) (TC 8.A.1) family.</text>
</comment>
<name>A0A1G5BC80_9RHOB</name>
<dbReference type="Gene3D" id="2.40.30.170">
    <property type="match status" value="1"/>
</dbReference>
<dbReference type="InterPro" id="IPR006143">
    <property type="entry name" value="RND_pump_MFP"/>
</dbReference>
<dbReference type="RefSeq" id="WP_090739551.1">
    <property type="nucleotide sequence ID" value="NZ_FMVT01000001.1"/>
</dbReference>
<dbReference type="STRING" id="336292.SAMN05660710_00083"/>
<dbReference type="SUPFAM" id="SSF111369">
    <property type="entry name" value="HlyD-like secretion proteins"/>
    <property type="match status" value="1"/>
</dbReference>
<reference evidence="3 4" key="1">
    <citation type="submission" date="2016-10" db="EMBL/GenBank/DDBJ databases">
        <authorList>
            <person name="de Groot N.N."/>
        </authorList>
    </citation>
    <scope>NUCLEOTIDE SEQUENCE [LARGE SCALE GENOMIC DNA]</scope>
    <source>
        <strain evidence="3 4">CGMCC 1.8925</strain>
    </source>
</reference>
<dbReference type="OrthoDB" id="9813967at2"/>
<dbReference type="Gene3D" id="2.40.420.20">
    <property type="match status" value="1"/>
</dbReference>
<dbReference type="Gene3D" id="2.40.50.100">
    <property type="match status" value="1"/>
</dbReference>
<evidence type="ECO:0000256" key="2">
    <source>
        <dbReference type="SAM" id="SignalP"/>
    </source>
</evidence>
<keyword evidence="2" id="KW-0732">Signal</keyword>
<feature type="chain" id="PRO_5011688977" evidence="2">
    <location>
        <begin position="25"/>
        <end position="360"/>
    </location>
</feature>